<dbReference type="PANTHER" id="PTHR11697">
    <property type="entry name" value="GENERAL TRANSCRIPTION FACTOR 2-RELATED ZINC FINGER PROTEIN"/>
    <property type="match status" value="1"/>
</dbReference>
<evidence type="ECO:0000313" key="3">
    <source>
        <dbReference type="Proteomes" id="UP000245207"/>
    </source>
</evidence>
<reference evidence="2 3" key="1">
    <citation type="journal article" date="2018" name="Mol. Plant">
        <title>The genome of Artemisia annua provides insight into the evolution of Asteraceae family and artemisinin biosynthesis.</title>
        <authorList>
            <person name="Shen Q."/>
            <person name="Zhang L."/>
            <person name="Liao Z."/>
            <person name="Wang S."/>
            <person name="Yan T."/>
            <person name="Shi P."/>
            <person name="Liu M."/>
            <person name="Fu X."/>
            <person name="Pan Q."/>
            <person name="Wang Y."/>
            <person name="Lv Z."/>
            <person name="Lu X."/>
            <person name="Zhang F."/>
            <person name="Jiang W."/>
            <person name="Ma Y."/>
            <person name="Chen M."/>
            <person name="Hao X."/>
            <person name="Li L."/>
            <person name="Tang Y."/>
            <person name="Lv G."/>
            <person name="Zhou Y."/>
            <person name="Sun X."/>
            <person name="Brodelius P.E."/>
            <person name="Rose J.K.C."/>
            <person name="Tang K."/>
        </authorList>
    </citation>
    <scope>NUCLEOTIDE SEQUENCE [LARGE SCALE GENOMIC DNA]</scope>
    <source>
        <strain evidence="3">cv. Huhao1</strain>
        <tissue evidence="2">Leaf</tissue>
    </source>
</reference>
<keyword evidence="3" id="KW-1185">Reference proteome</keyword>
<accession>A0A2U1LCF8</accession>
<organism evidence="2 3">
    <name type="scientific">Artemisia annua</name>
    <name type="common">Sweet wormwood</name>
    <dbReference type="NCBI Taxonomy" id="35608"/>
    <lineage>
        <taxon>Eukaryota</taxon>
        <taxon>Viridiplantae</taxon>
        <taxon>Streptophyta</taxon>
        <taxon>Embryophyta</taxon>
        <taxon>Tracheophyta</taxon>
        <taxon>Spermatophyta</taxon>
        <taxon>Magnoliopsida</taxon>
        <taxon>eudicotyledons</taxon>
        <taxon>Gunneridae</taxon>
        <taxon>Pentapetalae</taxon>
        <taxon>asterids</taxon>
        <taxon>campanulids</taxon>
        <taxon>Asterales</taxon>
        <taxon>Asteraceae</taxon>
        <taxon>Asteroideae</taxon>
        <taxon>Anthemideae</taxon>
        <taxon>Artemisiinae</taxon>
        <taxon>Artemisia</taxon>
    </lineage>
</organism>
<dbReference type="STRING" id="35608.A0A2U1LCF8"/>
<feature type="region of interest" description="Disordered" evidence="1">
    <location>
        <begin position="58"/>
        <end position="77"/>
    </location>
</feature>
<dbReference type="Proteomes" id="UP000245207">
    <property type="component" value="Unassembled WGS sequence"/>
</dbReference>
<gene>
    <name evidence="2" type="ORF">CTI12_AA503660</name>
</gene>
<evidence type="ECO:0000256" key="1">
    <source>
        <dbReference type="SAM" id="MobiDB-lite"/>
    </source>
</evidence>
<evidence type="ECO:0000313" key="2">
    <source>
        <dbReference type="EMBL" id="PWA46678.1"/>
    </source>
</evidence>
<sequence>MYVMLTNNTLQVSNGDTCFEWFSHDLAYVLLCWFVVTMVKNKTITSFFKRTNEEQQVEGIDDEIQESKRQKGSTSEPVIGPAACNEQPFEIPQANINEVDVSSLERDPAKRLEMWKYPVKECINLAFVINVVCASSKRHDELQKAKEIEIKKLLELGEIKSGKGQNQVGTIRRAGDTRWGSHFKSICSLVNMFDVTRAVLRGIMDDTTRNTRAQRGDASMAYSYLKSFEFVFVLHMMKEVMQKTDVLCQGLQKKSQDILNAMDLVSATKVSLNNFRNDGWDSLIEKVISFCQRHEIEMPDMSAPYRSTRYRPRKKDLHVTFEHFYRVDLFMETLDKQIHELDCRFSEQSIELLSLDVKFELL</sequence>
<dbReference type="EMBL" id="PKPP01010165">
    <property type="protein sequence ID" value="PWA46678.1"/>
    <property type="molecule type" value="Genomic_DNA"/>
</dbReference>
<dbReference type="OrthoDB" id="118159at2759"/>
<proteinExistence type="predicted"/>
<name>A0A2U1LCF8_ARTAN</name>
<dbReference type="AlphaFoldDB" id="A0A2U1LCF8"/>
<dbReference type="PANTHER" id="PTHR11697:SF230">
    <property type="entry name" value="ZINC FINGER, MYM DOMAIN CONTAINING 1"/>
    <property type="match status" value="1"/>
</dbReference>
<dbReference type="InterPro" id="IPR055298">
    <property type="entry name" value="AtLOH3-like"/>
</dbReference>
<comment type="caution">
    <text evidence="2">The sequence shown here is derived from an EMBL/GenBank/DDBJ whole genome shotgun (WGS) entry which is preliminary data.</text>
</comment>
<protein>
    <submittedName>
        <fullName evidence="2">Zinc finger MYM-type protein 1</fullName>
    </submittedName>
</protein>